<comment type="caution">
    <text evidence="1">The sequence shown here is derived from an EMBL/GenBank/DDBJ whole genome shotgun (WGS) entry which is preliminary data.</text>
</comment>
<evidence type="ECO:0000313" key="1">
    <source>
        <dbReference type="EMBL" id="KAI9919871.1"/>
    </source>
</evidence>
<keyword evidence="2" id="KW-1185">Reference proteome</keyword>
<sequence length="184" mass="20339">MDANADAPPPLQEILRDGFTEDRNGVIAGCFEVFTYRHSSHSTWNQDTTVDVLQIGEQAEVTRIAGGRVVRWDDNEDWVLIRVDTELQPPLVWLPVQSPREPSRARNFALLTCPFTTTPGVEEGHSGSPVFIGRGALLFGMVVRAATLRSPQGGTCAHCVTPWFYRQGAGRTSPIWETDASTEE</sequence>
<organism evidence="1 2">
    <name type="scientific">Peronosclerospora sorghi</name>
    <dbReference type="NCBI Taxonomy" id="230839"/>
    <lineage>
        <taxon>Eukaryota</taxon>
        <taxon>Sar</taxon>
        <taxon>Stramenopiles</taxon>
        <taxon>Oomycota</taxon>
        <taxon>Peronosporomycetes</taxon>
        <taxon>Peronosporales</taxon>
        <taxon>Peronosporaceae</taxon>
        <taxon>Peronosclerospora</taxon>
    </lineage>
</organism>
<accession>A0ACC0WNJ1</accession>
<protein>
    <submittedName>
        <fullName evidence="1">Uncharacterized protein</fullName>
    </submittedName>
</protein>
<reference evidence="1 2" key="1">
    <citation type="journal article" date="2022" name="bioRxiv">
        <title>The genome of the oomycete Peronosclerospora sorghi, a cosmopolitan pathogen of maize and sorghum, is inflated with dispersed pseudogenes.</title>
        <authorList>
            <person name="Fletcher K."/>
            <person name="Martin F."/>
            <person name="Isakeit T."/>
            <person name="Cavanaugh K."/>
            <person name="Magill C."/>
            <person name="Michelmore R."/>
        </authorList>
    </citation>
    <scope>NUCLEOTIDE SEQUENCE [LARGE SCALE GENOMIC DNA]</scope>
    <source>
        <strain evidence="1">P6</strain>
    </source>
</reference>
<dbReference type="Proteomes" id="UP001163321">
    <property type="component" value="Chromosome 10"/>
</dbReference>
<evidence type="ECO:0000313" key="2">
    <source>
        <dbReference type="Proteomes" id="UP001163321"/>
    </source>
</evidence>
<gene>
    <name evidence="1" type="ORF">PsorP6_015956</name>
</gene>
<proteinExistence type="predicted"/>
<dbReference type="EMBL" id="CM047589">
    <property type="protein sequence ID" value="KAI9919871.1"/>
    <property type="molecule type" value="Genomic_DNA"/>
</dbReference>
<name>A0ACC0WNJ1_9STRA</name>